<dbReference type="RefSeq" id="XP_020896126.1">
    <property type="nucleotide sequence ID" value="XM_021040467.1"/>
</dbReference>
<keyword evidence="2" id="KW-0472">Membrane</keyword>
<dbReference type="InterPro" id="IPR035892">
    <property type="entry name" value="C2_domain_sf"/>
</dbReference>
<accession>A0A913WYJ7</accession>
<feature type="compositionally biased region" description="Pro residues" evidence="1">
    <location>
        <begin position="219"/>
        <end position="229"/>
    </location>
</feature>
<dbReference type="EnsemblMetazoa" id="XM_021040470.2">
    <property type="protein sequence ID" value="XP_020896129.1"/>
    <property type="gene ID" value="LOC110235048"/>
</dbReference>
<organism evidence="4 5">
    <name type="scientific">Exaiptasia diaphana</name>
    <name type="common">Tropical sea anemone</name>
    <name type="synonym">Aiptasia pulchella</name>
    <dbReference type="NCBI Taxonomy" id="2652724"/>
    <lineage>
        <taxon>Eukaryota</taxon>
        <taxon>Metazoa</taxon>
        <taxon>Cnidaria</taxon>
        <taxon>Anthozoa</taxon>
        <taxon>Hexacorallia</taxon>
        <taxon>Actiniaria</taxon>
        <taxon>Aiptasiidae</taxon>
        <taxon>Exaiptasia</taxon>
    </lineage>
</organism>
<dbReference type="RefSeq" id="XP_020896130.1">
    <property type="nucleotide sequence ID" value="XM_021040471.2"/>
</dbReference>
<feature type="transmembrane region" description="Helical" evidence="2">
    <location>
        <begin position="6"/>
        <end position="29"/>
    </location>
</feature>
<dbReference type="KEGG" id="epa:110237414"/>
<dbReference type="EnsemblMetazoa" id="XM_021040468.2">
    <property type="protein sequence ID" value="XP_020896127.1"/>
    <property type="gene ID" value="LOC110235048"/>
</dbReference>
<dbReference type="KEGG" id="epa:110235048"/>
<feature type="compositionally biased region" description="Pro residues" evidence="1">
    <location>
        <begin position="236"/>
        <end position="245"/>
    </location>
</feature>
<dbReference type="InterPro" id="IPR000008">
    <property type="entry name" value="C2_dom"/>
</dbReference>
<evidence type="ECO:0000256" key="2">
    <source>
        <dbReference type="SAM" id="Phobius"/>
    </source>
</evidence>
<dbReference type="EnsemblMetazoa" id="XM_021040467.1">
    <property type="protein sequence ID" value="XP_020896126.1"/>
    <property type="gene ID" value="LOC110235048"/>
</dbReference>
<feature type="region of interest" description="Disordered" evidence="1">
    <location>
        <begin position="214"/>
        <end position="245"/>
    </location>
</feature>
<dbReference type="GeneID" id="110237414"/>
<dbReference type="AlphaFoldDB" id="A0A913WYJ7"/>
<keyword evidence="2" id="KW-0812">Transmembrane</keyword>
<dbReference type="RefSeq" id="XP_020896129.1">
    <property type="nucleotide sequence ID" value="XM_021040470.2"/>
</dbReference>
<dbReference type="PROSITE" id="PS50004">
    <property type="entry name" value="C2"/>
    <property type="match status" value="2"/>
</dbReference>
<dbReference type="Gene3D" id="2.60.40.150">
    <property type="entry name" value="C2 domain"/>
    <property type="match status" value="2"/>
</dbReference>
<keyword evidence="2" id="KW-1133">Transmembrane helix</keyword>
<keyword evidence="5" id="KW-1185">Reference proteome</keyword>
<dbReference type="SMART" id="SM00239">
    <property type="entry name" value="C2"/>
    <property type="match status" value="2"/>
</dbReference>
<dbReference type="FunFam" id="2.60.40.150:FF:000209">
    <property type="entry name" value="Synaptotagmin 4"/>
    <property type="match status" value="1"/>
</dbReference>
<evidence type="ECO:0000313" key="4">
    <source>
        <dbReference type="EnsemblMetazoa" id="XP_020896126.1"/>
    </source>
</evidence>
<feature type="domain" description="C2" evidence="3">
    <location>
        <begin position="121"/>
        <end position="242"/>
    </location>
</feature>
<dbReference type="OrthoDB" id="10259057at2759"/>
<dbReference type="SUPFAM" id="SSF49562">
    <property type="entry name" value="C2 domain (Calcium/lipid-binding domain, CaLB)"/>
    <property type="match status" value="2"/>
</dbReference>
<evidence type="ECO:0000256" key="1">
    <source>
        <dbReference type="SAM" id="MobiDB-lite"/>
    </source>
</evidence>
<dbReference type="Pfam" id="PF00168">
    <property type="entry name" value="C2"/>
    <property type="match status" value="2"/>
</dbReference>
<dbReference type="PANTHER" id="PTHR10024:SF380">
    <property type="entry name" value="C2 DOMAIN-CONTAINING PROTEIN"/>
    <property type="match status" value="1"/>
</dbReference>
<dbReference type="EnsemblMetazoa" id="XM_021040471.2">
    <property type="protein sequence ID" value="XP_020896130.1"/>
    <property type="gene ID" value="LOC110235048"/>
</dbReference>
<reference evidence="4" key="1">
    <citation type="submission" date="2022-11" db="UniProtKB">
        <authorList>
            <consortium name="EnsemblMetazoa"/>
        </authorList>
    </citation>
    <scope>IDENTIFICATION</scope>
</reference>
<feature type="domain" description="C2" evidence="3">
    <location>
        <begin position="362"/>
        <end position="498"/>
    </location>
</feature>
<dbReference type="GeneID" id="110235048"/>
<dbReference type="EnsemblMetazoa" id="XM_021042996.2">
    <property type="protein sequence ID" value="XP_020898655.2"/>
    <property type="gene ID" value="LOC110237414"/>
</dbReference>
<protein>
    <recommendedName>
        <fullName evidence="3">C2 domain-containing protein</fullName>
    </recommendedName>
</protein>
<name>A0A913WYJ7_EXADI</name>
<proteinExistence type="predicted"/>
<sequence>MDILVITILSIVAGILLASIAASGIYYVLRTRNDKRQGHTLRDGKKKLALPQDDSYVIYQDESLVNIESIAVQPETRRPILSPDDVYPPVKEEETDDYLLESLEMDFSATGGVPPDEMVERKGSLEFLLHFYQLSATLTLTLVRLSDLPRRTDTNHSPDPQVELEVKYGHDSKVKSEIYQNTSNPHMYESFRFEIPVNELGSQTLCFRVTDMMETGIPEPKPPTPPPPTKGRKKQPPPPPWVPPPPPSPALIGIVTVPLASVPMKKLLSDSEITIVRDIIKLKRKSRQLVELGDSTAGETILSTTTEDEGPEIFDTEDALTAESSTETMSEITATDEVEKVEEMSDDTPLVRPTGVSFETDDVGQTGQMLLLSLAYWKPSEKLTVVVMKGRNFKAIEKSRKPDPFVKVYIMMGAKRLKKKRTVVKKRELNPVWNEAFSFNIPHRILHRVSVMVLVKHHSERGREKLLGKLMIGASSTDEAVDHWNAMASSGKSVARWHHLIEEK</sequence>
<dbReference type="RefSeq" id="XP_020896128.1">
    <property type="nucleotide sequence ID" value="XM_021040469.2"/>
</dbReference>
<dbReference type="EnsemblMetazoa" id="XM_021040469.2">
    <property type="protein sequence ID" value="XP_020896128.1"/>
    <property type="gene ID" value="LOC110235048"/>
</dbReference>
<dbReference type="CDD" id="cd00276">
    <property type="entry name" value="C2B_Synaptotagmin"/>
    <property type="match status" value="1"/>
</dbReference>
<dbReference type="RefSeq" id="XP_020896127.1">
    <property type="nucleotide sequence ID" value="XM_021040468.2"/>
</dbReference>
<dbReference type="PANTHER" id="PTHR10024">
    <property type="entry name" value="SYNAPTOTAGMIN"/>
    <property type="match status" value="1"/>
</dbReference>
<dbReference type="RefSeq" id="XP_020898655.2">
    <property type="nucleotide sequence ID" value="XM_021042996.2"/>
</dbReference>
<evidence type="ECO:0000259" key="3">
    <source>
        <dbReference type="PROSITE" id="PS50004"/>
    </source>
</evidence>
<dbReference type="Proteomes" id="UP000887567">
    <property type="component" value="Unplaced"/>
</dbReference>
<evidence type="ECO:0000313" key="5">
    <source>
        <dbReference type="Proteomes" id="UP000887567"/>
    </source>
</evidence>